<dbReference type="Proteomes" id="UP001160390">
    <property type="component" value="Unassembled WGS sequence"/>
</dbReference>
<dbReference type="AlphaFoldDB" id="A0AA35M8I0"/>
<name>A0AA35M8I0_9HYPO</name>
<dbReference type="EMBL" id="CABFNP030001195">
    <property type="protein sequence ID" value="CAI6092014.1"/>
    <property type="molecule type" value="Genomic_DNA"/>
</dbReference>
<evidence type="ECO:0000313" key="2">
    <source>
        <dbReference type="Proteomes" id="UP001160390"/>
    </source>
</evidence>
<sequence>MLKRPAKVARSNDTSSMWRICFHRRKPTIKMGKPNDQSIILCSGVLSRMATRRLCLGSGWNSHRRAPYLASKEVTTAGNSAET</sequence>
<accession>A0AA35M8I0</accession>
<comment type="caution">
    <text evidence="1">The sequence shown here is derived from an EMBL/GenBank/DDBJ whole genome shotgun (WGS) entry which is preliminary data.</text>
</comment>
<protein>
    <submittedName>
        <fullName evidence="1">Uncharacterized protein</fullName>
    </submittedName>
</protein>
<keyword evidence="2" id="KW-1185">Reference proteome</keyword>
<gene>
    <name evidence="1" type="ORF">CCHLO57077_00006188</name>
</gene>
<organism evidence="1 2">
    <name type="scientific">Clonostachys chloroleuca</name>
    <dbReference type="NCBI Taxonomy" id="1926264"/>
    <lineage>
        <taxon>Eukaryota</taxon>
        <taxon>Fungi</taxon>
        <taxon>Dikarya</taxon>
        <taxon>Ascomycota</taxon>
        <taxon>Pezizomycotina</taxon>
        <taxon>Sordariomycetes</taxon>
        <taxon>Hypocreomycetidae</taxon>
        <taxon>Hypocreales</taxon>
        <taxon>Bionectriaceae</taxon>
        <taxon>Clonostachys</taxon>
    </lineage>
</organism>
<reference evidence="1" key="1">
    <citation type="submission" date="2023-01" db="EMBL/GenBank/DDBJ databases">
        <authorList>
            <person name="Piombo E."/>
        </authorList>
    </citation>
    <scope>NUCLEOTIDE SEQUENCE</scope>
</reference>
<proteinExistence type="predicted"/>
<evidence type="ECO:0000313" key="1">
    <source>
        <dbReference type="EMBL" id="CAI6092014.1"/>
    </source>
</evidence>